<protein>
    <recommendedName>
        <fullName evidence="4">Major facilitator superfamily (MFS) profile domain-containing protein</fullName>
    </recommendedName>
</protein>
<feature type="non-terminal residue" evidence="2">
    <location>
        <position position="1"/>
    </location>
</feature>
<keyword evidence="1" id="KW-1133">Transmembrane helix</keyword>
<dbReference type="EMBL" id="KV425574">
    <property type="protein sequence ID" value="KZT25079.1"/>
    <property type="molecule type" value="Genomic_DNA"/>
</dbReference>
<sequence>DDEPATRVKSIFLYGFLFPPIWLVGIFILCTQLRPTPEWEAGKTPEECSRLLLEARKAEVKWARRCLWALSALLVIAGLIVMVVLLVE</sequence>
<feature type="non-terminal residue" evidence="2">
    <location>
        <position position="88"/>
    </location>
</feature>
<proteinExistence type="predicted"/>
<gene>
    <name evidence="2" type="ORF">NEOLEDRAFT_1045037</name>
</gene>
<dbReference type="Proteomes" id="UP000076761">
    <property type="component" value="Unassembled WGS sequence"/>
</dbReference>
<reference evidence="2 3" key="1">
    <citation type="journal article" date="2016" name="Mol. Biol. Evol.">
        <title>Comparative Genomics of Early-Diverging Mushroom-Forming Fungi Provides Insights into the Origins of Lignocellulose Decay Capabilities.</title>
        <authorList>
            <person name="Nagy L.G."/>
            <person name="Riley R."/>
            <person name="Tritt A."/>
            <person name="Adam C."/>
            <person name="Daum C."/>
            <person name="Floudas D."/>
            <person name="Sun H."/>
            <person name="Yadav J.S."/>
            <person name="Pangilinan J."/>
            <person name="Larsson K.H."/>
            <person name="Matsuura K."/>
            <person name="Barry K."/>
            <person name="Labutti K."/>
            <person name="Kuo R."/>
            <person name="Ohm R.A."/>
            <person name="Bhattacharya S.S."/>
            <person name="Shirouzu T."/>
            <person name="Yoshinaga Y."/>
            <person name="Martin F.M."/>
            <person name="Grigoriev I.V."/>
            <person name="Hibbett D.S."/>
        </authorList>
    </citation>
    <scope>NUCLEOTIDE SEQUENCE [LARGE SCALE GENOMIC DNA]</scope>
    <source>
        <strain evidence="2 3">HHB14362 ss-1</strain>
    </source>
</reference>
<evidence type="ECO:0000256" key="1">
    <source>
        <dbReference type="SAM" id="Phobius"/>
    </source>
</evidence>
<evidence type="ECO:0000313" key="2">
    <source>
        <dbReference type="EMBL" id="KZT25079.1"/>
    </source>
</evidence>
<feature type="transmembrane region" description="Helical" evidence="1">
    <location>
        <begin position="12"/>
        <end position="30"/>
    </location>
</feature>
<dbReference type="OrthoDB" id="3358294at2759"/>
<keyword evidence="1" id="KW-0812">Transmembrane</keyword>
<dbReference type="AlphaFoldDB" id="A0A165SFH0"/>
<evidence type="ECO:0000313" key="3">
    <source>
        <dbReference type="Proteomes" id="UP000076761"/>
    </source>
</evidence>
<accession>A0A165SFH0</accession>
<evidence type="ECO:0008006" key="4">
    <source>
        <dbReference type="Google" id="ProtNLM"/>
    </source>
</evidence>
<keyword evidence="1" id="KW-0472">Membrane</keyword>
<dbReference type="InParanoid" id="A0A165SFH0"/>
<organism evidence="2 3">
    <name type="scientific">Neolentinus lepideus HHB14362 ss-1</name>
    <dbReference type="NCBI Taxonomy" id="1314782"/>
    <lineage>
        <taxon>Eukaryota</taxon>
        <taxon>Fungi</taxon>
        <taxon>Dikarya</taxon>
        <taxon>Basidiomycota</taxon>
        <taxon>Agaricomycotina</taxon>
        <taxon>Agaricomycetes</taxon>
        <taxon>Gloeophyllales</taxon>
        <taxon>Gloeophyllaceae</taxon>
        <taxon>Neolentinus</taxon>
    </lineage>
</organism>
<name>A0A165SFH0_9AGAM</name>
<feature type="transmembrane region" description="Helical" evidence="1">
    <location>
        <begin position="66"/>
        <end position="87"/>
    </location>
</feature>
<keyword evidence="3" id="KW-1185">Reference proteome</keyword>